<dbReference type="PANTHER" id="PTHR43690">
    <property type="entry name" value="NARDILYSIN"/>
    <property type="match status" value="1"/>
</dbReference>
<evidence type="ECO:0000313" key="8">
    <source>
        <dbReference type="EMBL" id="GHA73287.1"/>
    </source>
</evidence>
<reference evidence="8" key="1">
    <citation type="journal article" date="2014" name="Int. J. Syst. Evol. Microbiol.">
        <title>Complete genome sequence of Corynebacterium casei LMG S-19264T (=DSM 44701T), isolated from a smear-ripened cheese.</title>
        <authorList>
            <consortium name="US DOE Joint Genome Institute (JGI-PGF)"/>
            <person name="Walter F."/>
            <person name="Albersmeier A."/>
            <person name="Kalinowski J."/>
            <person name="Ruckert C."/>
        </authorList>
    </citation>
    <scope>NUCLEOTIDE SEQUENCE</scope>
    <source>
        <strain evidence="8">KCTC 32501</strain>
    </source>
</reference>
<keyword evidence="9" id="KW-1185">Reference proteome</keyword>
<dbReference type="InterPro" id="IPR050626">
    <property type="entry name" value="Peptidase_M16"/>
</dbReference>
<dbReference type="AlphaFoldDB" id="A0A8J3CN05"/>
<evidence type="ECO:0000313" key="9">
    <source>
        <dbReference type="Proteomes" id="UP000614287"/>
    </source>
</evidence>
<evidence type="ECO:0000256" key="3">
    <source>
        <dbReference type="ARBA" id="ARBA00022801"/>
    </source>
</evidence>
<dbReference type="Pfam" id="PF05193">
    <property type="entry name" value="Peptidase_M16_C"/>
    <property type="match status" value="2"/>
</dbReference>
<feature type="domain" description="Peptidase M16 C-terminal" evidence="7">
    <location>
        <begin position="221"/>
        <end position="403"/>
    </location>
</feature>
<dbReference type="GO" id="GO:0006508">
    <property type="term" value="P:proteolysis"/>
    <property type="evidence" value="ECO:0007669"/>
    <property type="project" value="UniProtKB-KW"/>
</dbReference>
<dbReference type="GO" id="GO:0046872">
    <property type="term" value="F:metal ion binding"/>
    <property type="evidence" value="ECO:0007669"/>
    <property type="project" value="InterPro"/>
</dbReference>
<dbReference type="EMBL" id="BMZG01000006">
    <property type="protein sequence ID" value="GHA73287.1"/>
    <property type="molecule type" value="Genomic_DNA"/>
</dbReference>
<keyword evidence="2" id="KW-0645">Protease</keyword>
<feature type="domain" description="Peptidase M16 C-terminal" evidence="7">
    <location>
        <begin position="702"/>
        <end position="878"/>
    </location>
</feature>
<protein>
    <submittedName>
        <fullName evidence="8">Peptidase M16</fullName>
    </submittedName>
</protein>
<evidence type="ECO:0000256" key="2">
    <source>
        <dbReference type="ARBA" id="ARBA00022670"/>
    </source>
</evidence>
<dbReference type="PANTHER" id="PTHR43690:SF34">
    <property type="entry name" value="ZINC PROTEASE PQQL-LIKE"/>
    <property type="match status" value="1"/>
</dbReference>
<evidence type="ECO:0000259" key="6">
    <source>
        <dbReference type="Pfam" id="PF00675"/>
    </source>
</evidence>
<keyword evidence="4" id="KW-0862">Zinc</keyword>
<dbReference type="SUPFAM" id="SSF63411">
    <property type="entry name" value="LuxS/MPP-like metallohydrolase"/>
    <property type="match status" value="4"/>
</dbReference>
<feature type="domain" description="Peptidase M16 N-terminal" evidence="6">
    <location>
        <begin position="59"/>
        <end position="196"/>
    </location>
</feature>
<sequence length="947" mass="106208">MALAISQLSFAQVVEAPVAAPLATQTQSVAYNEGDLNKTIPMDDQLTHGQLSNGVKYYILPNTTPAKKAELRLVVQAGSLNEEDQESGMAHFTEHMVFNGTKNFPKREMIDTLEEMGVRFGADLNAYTGFNETVYVLPIPLENPKNLSTAMQVLEDWAFNATMDTEEINKERPVIVEEWRGSSLSPQARQQTKMVETLAKGSKYSKRDPIGDVENVKTFAPQALRDFYQRWYRPNLMSVIVVGDVDPKATKKLVEQHFADYKNPPQPVTTPAITVPNNVEPIVGVYQSDEVSQNIIMMAYKDMNNVTIDKTDGDYVKNLREMLISQMINQRFAALLDSGKQPFIGAQSTRDELGGFIRSKKAYTLMAIAASGQQADALQALHIESRRIIEHGFSADELEQAKSDMFANIEDYYLNRRKVESAEKAEEYIRGVTENEPLPTIPWEYEAQKKYLPTITIAQINQLVKQHFRPENRIVFVTSNDKNNALTVEKIKQIISTTPAVEPLKATARATALLPKLPVAGRVTKSEEDPLTGVVTWILSNGVKVSYKQNDYNDNQIRVNAFSDGGYSLLTDQEWRQSQWAIPGLEDAGYNGLTKTQVAQLLAGKTINIGYDIDETSHGLQGQFAPRDSESAFQLMYSLITGLNKNSNVFATFKERSIAATANADKNRESYFANQVQLDLNRKNPRFTGIYPTAQAWEQTNYDVAYNSFKKIYSNANGMHFSFFGKIDPQELRRYSELYLASLPSQMSVMPQYKERPYPLDFTQRAITVKKGKDNVSEVRIMYGGQAEFDPRDNLSLIMAGDILTERLIKELREELGGVYSPGASGGLIDRPNPSYRFDIAFPCDPARVDELTKTTLSIVQNLIEEGPTQAELEKVRQGFLANFRQSKNTNEFGAEQFSNALKNGHDPASARTYEKRLAAISVDDIQSTVSKFLSADKRVTATLMPE</sequence>
<accession>A0A8J3CN05</accession>
<keyword evidence="5" id="KW-0482">Metalloprotease</keyword>
<comment type="caution">
    <text evidence="8">The sequence shown here is derived from an EMBL/GenBank/DDBJ whole genome shotgun (WGS) entry which is preliminary data.</text>
</comment>
<dbReference type="InterPro" id="IPR011249">
    <property type="entry name" value="Metalloenz_LuxS/M16"/>
</dbReference>
<proteinExistence type="inferred from homology"/>
<evidence type="ECO:0000256" key="5">
    <source>
        <dbReference type="ARBA" id="ARBA00023049"/>
    </source>
</evidence>
<dbReference type="InterPro" id="IPR011765">
    <property type="entry name" value="Pept_M16_N"/>
</dbReference>
<dbReference type="Proteomes" id="UP000614287">
    <property type="component" value="Unassembled WGS sequence"/>
</dbReference>
<gene>
    <name evidence="8" type="ORF">GCM10009007_12750</name>
</gene>
<evidence type="ECO:0000256" key="4">
    <source>
        <dbReference type="ARBA" id="ARBA00022833"/>
    </source>
</evidence>
<dbReference type="Gene3D" id="3.30.830.10">
    <property type="entry name" value="Metalloenzyme, LuxS/M16 peptidase-like"/>
    <property type="match status" value="4"/>
</dbReference>
<dbReference type="GO" id="GO:0008237">
    <property type="term" value="F:metallopeptidase activity"/>
    <property type="evidence" value="ECO:0007669"/>
    <property type="project" value="UniProtKB-KW"/>
</dbReference>
<dbReference type="InterPro" id="IPR007863">
    <property type="entry name" value="Peptidase_M16_C"/>
</dbReference>
<comment type="similarity">
    <text evidence="1">Belongs to the peptidase M16 family.</text>
</comment>
<organism evidence="8 9">
    <name type="scientific">Formosimonas limnophila</name>
    <dbReference type="NCBI Taxonomy" id="1384487"/>
    <lineage>
        <taxon>Bacteria</taxon>
        <taxon>Pseudomonadati</taxon>
        <taxon>Pseudomonadota</taxon>
        <taxon>Betaproteobacteria</taxon>
        <taxon>Burkholderiales</taxon>
        <taxon>Burkholderiaceae</taxon>
        <taxon>Formosimonas</taxon>
    </lineage>
</organism>
<reference evidence="8" key="2">
    <citation type="submission" date="2020-09" db="EMBL/GenBank/DDBJ databases">
        <authorList>
            <person name="Sun Q."/>
            <person name="Kim S."/>
        </authorList>
    </citation>
    <scope>NUCLEOTIDE SEQUENCE</scope>
    <source>
        <strain evidence="8">KCTC 32501</strain>
    </source>
</reference>
<keyword evidence="3" id="KW-0378">Hydrolase</keyword>
<evidence type="ECO:0000259" key="7">
    <source>
        <dbReference type="Pfam" id="PF05193"/>
    </source>
</evidence>
<dbReference type="Pfam" id="PF00675">
    <property type="entry name" value="Peptidase_M16"/>
    <property type="match status" value="1"/>
</dbReference>
<evidence type="ECO:0000256" key="1">
    <source>
        <dbReference type="ARBA" id="ARBA00007261"/>
    </source>
</evidence>
<name>A0A8J3CN05_9BURK</name>